<evidence type="ECO:0000313" key="1">
    <source>
        <dbReference type="EMBL" id="GGL38286.1"/>
    </source>
</evidence>
<name>A0A830F4H1_9EURY</name>
<accession>A0A830F4H1</accession>
<protein>
    <submittedName>
        <fullName evidence="1">Uncharacterized protein</fullName>
    </submittedName>
</protein>
<organism evidence="1 2">
    <name type="scientific">Halarchaeum grantii</name>
    <dbReference type="NCBI Taxonomy" id="1193105"/>
    <lineage>
        <taxon>Archaea</taxon>
        <taxon>Methanobacteriati</taxon>
        <taxon>Methanobacteriota</taxon>
        <taxon>Stenosarchaea group</taxon>
        <taxon>Halobacteria</taxon>
        <taxon>Halobacteriales</taxon>
        <taxon>Halobacteriaceae</taxon>
    </lineage>
</organism>
<proteinExistence type="predicted"/>
<gene>
    <name evidence="1" type="ORF">GCM10009037_22370</name>
</gene>
<dbReference type="EMBL" id="BMPF01000003">
    <property type="protein sequence ID" value="GGL38286.1"/>
    <property type="molecule type" value="Genomic_DNA"/>
</dbReference>
<keyword evidence="2" id="KW-1185">Reference proteome</keyword>
<dbReference type="SUPFAM" id="SSF51126">
    <property type="entry name" value="Pectin lyase-like"/>
    <property type="match status" value="1"/>
</dbReference>
<dbReference type="OrthoDB" id="343158at2157"/>
<dbReference type="InterPro" id="IPR012334">
    <property type="entry name" value="Pectin_lyas_fold"/>
</dbReference>
<evidence type="ECO:0000313" key="2">
    <source>
        <dbReference type="Proteomes" id="UP000628840"/>
    </source>
</evidence>
<dbReference type="Proteomes" id="UP000628840">
    <property type="component" value="Unassembled WGS sequence"/>
</dbReference>
<sequence>MTENHSYNTPAEGTTDWHVPLNANFEALDADVEVRDADANRTNYAPKENSKFLATDTGRVYVGDGARWNALGSLTSDLDGGVTDALVKGDLVVLARQLAAPQTVDPADTDTPVQDAVDLLDANGGGTVRLPPNSISEAGSITVPSNTEIRGFGPDISKVNITLAGVGGVVFDEAGGVDHAHLDGFALNGPGPGTNSGVAIHHVSGDTQNLHIGRLVLWGWTNSVYRVEEGVGPFQCRHEELTVYDCDAGDEDGLFEFRSWYGPANWFGTIAAYPIAESSGRNTTVFFTRGGTQTVDYLTMGGSAGTVLHQTWDAQVRFESIHWEPTSNPTTPSALVRLLGNGTATIGDVKQITGTTDYVYELGHDAYNGNDPARKRLGPYYGLGGSFASNVVNLSAPNDPAKPSFYEGAASDVDVTHSSATTGGLRALGEAGTPLG</sequence>
<reference evidence="1 2" key="1">
    <citation type="journal article" date="2019" name="Int. J. Syst. Evol. Microbiol.">
        <title>The Global Catalogue of Microorganisms (GCM) 10K type strain sequencing project: providing services to taxonomists for standard genome sequencing and annotation.</title>
        <authorList>
            <consortium name="The Broad Institute Genomics Platform"/>
            <consortium name="The Broad Institute Genome Sequencing Center for Infectious Disease"/>
            <person name="Wu L."/>
            <person name="Ma J."/>
        </authorList>
    </citation>
    <scope>NUCLEOTIDE SEQUENCE [LARGE SCALE GENOMIC DNA]</scope>
    <source>
        <strain evidence="1 2">JCM 19585</strain>
    </source>
</reference>
<dbReference type="AlphaFoldDB" id="A0A830F4H1"/>
<comment type="caution">
    <text evidence="1">The sequence shown here is derived from an EMBL/GenBank/DDBJ whole genome shotgun (WGS) entry which is preliminary data.</text>
</comment>
<dbReference type="RefSeq" id="WP_188883831.1">
    <property type="nucleotide sequence ID" value="NZ_BMPF01000003.1"/>
</dbReference>
<dbReference type="InterPro" id="IPR011050">
    <property type="entry name" value="Pectin_lyase_fold/virulence"/>
</dbReference>
<dbReference type="Gene3D" id="2.160.20.10">
    <property type="entry name" value="Single-stranded right-handed beta-helix, Pectin lyase-like"/>
    <property type="match status" value="1"/>
</dbReference>